<dbReference type="Proteomes" id="UP000217199">
    <property type="component" value="Unassembled WGS sequence"/>
</dbReference>
<protein>
    <submittedName>
        <fullName evidence="1">Uncharacterized protein</fullName>
    </submittedName>
</protein>
<dbReference type="AlphaFoldDB" id="A0A286U9A3"/>
<gene>
    <name evidence="1" type="ORF">PNOK_0776600</name>
</gene>
<reference evidence="1 2" key="1">
    <citation type="journal article" date="2017" name="Mol. Ecol.">
        <title>Comparative and population genomic landscape of Phellinus noxius: A hypervariable fungus causing root rot in trees.</title>
        <authorList>
            <person name="Chung C.L."/>
            <person name="Lee T.J."/>
            <person name="Akiba M."/>
            <person name="Lee H.H."/>
            <person name="Kuo T.H."/>
            <person name="Liu D."/>
            <person name="Ke H.M."/>
            <person name="Yokoi T."/>
            <person name="Roa M.B."/>
            <person name="Lu M.J."/>
            <person name="Chang Y.Y."/>
            <person name="Ann P.J."/>
            <person name="Tsai J.N."/>
            <person name="Chen C.Y."/>
            <person name="Tzean S.S."/>
            <person name="Ota Y."/>
            <person name="Hattori T."/>
            <person name="Sahashi N."/>
            <person name="Liou R.F."/>
            <person name="Kikuchi T."/>
            <person name="Tsai I.J."/>
        </authorList>
    </citation>
    <scope>NUCLEOTIDE SEQUENCE [LARGE SCALE GENOMIC DNA]</scope>
    <source>
        <strain evidence="1 2">FFPRI411160</strain>
    </source>
</reference>
<evidence type="ECO:0000313" key="2">
    <source>
        <dbReference type="Proteomes" id="UP000217199"/>
    </source>
</evidence>
<evidence type="ECO:0000313" key="1">
    <source>
        <dbReference type="EMBL" id="PAV16146.1"/>
    </source>
</evidence>
<dbReference type="InParanoid" id="A0A286U9A3"/>
<dbReference type="EMBL" id="NBII01000008">
    <property type="protein sequence ID" value="PAV16146.1"/>
    <property type="molecule type" value="Genomic_DNA"/>
</dbReference>
<name>A0A286U9A3_9AGAM</name>
<keyword evidence="2" id="KW-1185">Reference proteome</keyword>
<organism evidence="1 2">
    <name type="scientific">Pyrrhoderma noxium</name>
    <dbReference type="NCBI Taxonomy" id="2282107"/>
    <lineage>
        <taxon>Eukaryota</taxon>
        <taxon>Fungi</taxon>
        <taxon>Dikarya</taxon>
        <taxon>Basidiomycota</taxon>
        <taxon>Agaricomycotina</taxon>
        <taxon>Agaricomycetes</taxon>
        <taxon>Hymenochaetales</taxon>
        <taxon>Hymenochaetaceae</taxon>
        <taxon>Pyrrhoderma</taxon>
    </lineage>
</organism>
<comment type="caution">
    <text evidence="1">The sequence shown here is derived from an EMBL/GenBank/DDBJ whole genome shotgun (WGS) entry which is preliminary data.</text>
</comment>
<accession>A0A286U9A3</accession>
<proteinExistence type="predicted"/>
<sequence>MWTKRQLFGPLNLATEETHFGKNSITTIFLVVALLFIAEDKKFPVPHLPMCRSYVFPMLVEPRHIAEILEEKKPKEHHATWHTP</sequence>